<dbReference type="EMBL" id="CP099418">
    <property type="protein sequence ID" value="USW47184.1"/>
    <property type="molecule type" value="Genomic_DNA"/>
</dbReference>
<keyword evidence="3" id="KW-1185">Reference proteome</keyword>
<feature type="compositionally biased region" description="Acidic residues" evidence="1">
    <location>
        <begin position="173"/>
        <end position="191"/>
    </location>
</feature>
<evidence type="ECO:0000313" key="3">
    <source>
        <dbReference type="Proteomes" id="UP001056384"/>
    </source>
</evidence>
<protein>
    <submittedName>
        <fullName evidence="2">Uncharacterized protein</fullName>
    </submittedName>
</protein>
<dbReference type="Proteomes" id="UP001056384">
    <property type="component" value="Chromosome 1"/>
</dbReference>
<feature type="region of interest" description="Disordered" evidence="1">
    <location>
        <begin position="166"/>
        <end position="191"/>
    </location>
</feature>
<reference evidence="2" key="1">
    <citation type="submission" date="2022-06" db="EMBL/GenBank/DDBJ databases">
        <title>Complete genome sequences of two strains of the flax pathogen Septoria linicola.</title>
        <authorList>
            <person name="Lapalu N."/>
            <person name="Simon A."/>
            <person name="Demenou B."/>
            <person name="Paumier D."/>
            <person name="Guillot M.-P."/>
            <person name="Gout L."/>
            <person name="Valade R."/>
        </authorList>
    </citation>
    <scope>NUCLEOTIDE SEQUENCE</scope>
    <source>
        <strain evidence="2">SE15195</strain>
    </source>
</reference>
<organism evidence="2 3">
    <name type="scientific">Septoria linicola</name>
    <dbReference type="NCBI Taxonomy" id="215465"/>
    <lineage>
        <taxon>Eukaryota</taxon>
        <taxon>Fungi</taxon>
        <taxon>Dikarya</taxon>
        <taxon>Ascomycota</taxon>
        <taxon>Pezizomycotina</taxon>
        <taxon>Dothideomycetes</taxon>
        <taxon>Dothideomycetidae</taxon>
        <taxon>Mycosphaerellales</taxon>
        <taxon>Mycosphaerellaceae</taxon>
        <taxon>Septoria</taxon>
    </lineage>
</organism>
<proteinExistence type="predicted"/>
<accession>A0A9Q9AGJ1</accession>
<sequence>MSIESGASACGSMEDIDMWYEAESWGQLIQLNRNFLRGETNCTPYYAAPLDDETVPTATDLLKMHDFDCCIKSPKLRSNFPAEWETHMQAYASTRAKLLKQELKPYTHIDLSCNSILFCFRQNELMAAMRPLVVNVLAKGWEDINIAKLVADIAEKSGLESVYLDNTAGMKDGDDEEKESQVVDDDGIDKK</sequence>
<name>A0A9Q9AGJ1_9PEZI</name>
<evidence type="ECO:0000313" key="2">
    <source>
        <dbReference type="EMBL" id="USW47184.1"/>
    </source>
</evidence>
<dbReference type="AlphaFoldDB" id="A0A9Q9AGJ1"/>
<gene>
    <name evidence="2" type="ORF">Slin15195_G005030</name>
</gene>
<evidence type="ECO:0000256" key="1">
    <source>
        <dbReference type="SAM" id="MobiDB-lite"/>
    </source>
</evidence>
<dbReference type="OrthoDB" id="5227598at2759"/>